<dbReference type="InterPro" id="IPR015919">
    <property type="entry name" value="Cadherin-like_sf"/>
</dbReference>
<dbReference type="Proteomes" id="UP001501920">
    <property type="component" value="Chromosome 25"/>
</dbReference>
<dbReference type="GO" id="GO:0007498">
    <property type="term" value="P:mesoderm development"/>
    <property type="evidence" value="ECO:0007669"/>
    <property type="project" value="UniProtKB-ARBA"/>
</dbReference>
<reference evidence="7 8" key="1">
    <citation type="submission" date="2020-10" db="EMBL/GenBank/DDBJ databases">
        <title>Pygocentrus nattereri (red-bellied piranha) genome, fPygNat1, primary haplotype.</title>
        <authorList>
            <person name="Myers G."/>
            <person name="Meyer A."/>
            <person name="Karagic N."/>
            <person name="Pippel M."/>
            <person name="Winkler S."/>
            <person name="Tracey A."/>
            <person name="Wood J."/>
            <person name="Formenti G."/>
            <person name="Howe K."/>
            <person name="Fedrigo O."/>
            <person name="Jarvis E.D."/>
        </authorList>
    </citation>
    <scope>NUCLEOTIDE SEQUENCE [LARGE SCALE GENOMIC DNA]</scope>
</reference>
<dbReference type="GO" id="GO:0007398">
    <property type="term" value="P:ectoderm development"/>
    <property type="evidence" value="ECO:0007669"/>
    <property type="project" value="UniProtKB-ARBA"/>
</dbReference>
<dbReference type="PANTHER" id="PTHR24027">
    <property type="entry name" value="CADHERIN-23"/>
    <property type="match status" value="1"/>
</dbReference>
<keyword evidence="8" id="KW-1185">Reference proteome</keyword>
<dbReference type="PROSITE" id="PS00232">
    <property type="entry name" value="CADHERIN_1"/>
    <property type="match status" value="1"/>
</dbReference>
<dbReference type="GO" id="GO:0016339">
    <property type="term" value="P:calcium-dependent cell-cell adhesion via plasma membrane cell adhesion molecules"/>
    <property type="evidence" value="ECO:0007669"/>
    <property type="project" value="TreeGrafter"/>
</dbReference>
<dbReference type="PRINTS" id="PR00205">
    <property type="entry name" value="CADHERIN"/>
</dbReference>
<dbReference type="GO" id="GO:0005509">
    <property type="term" value="F:calcium ion binding"/>
    <property type="evidence" value="ECO:0007669"/>
    <property type="project" value="UniProtKB-UniRule"/>
</dbReference>
<dbReference type="GO" id="GO:0005737">
    <property type="term" value="C:cytoplasm"/>
    <property type="evidence" value="ECO:0007669"/>
    <property type="project" value="UniProtKB-SubCell"/>
</dbReference>
<dbReference type="GO" id="GO:0044331">
    <property type="term" value="P:cell-cell adhesion mediated by cadherin"/>
    <property type="evidence" value="ECO:0007669"/>
    <property type="project" value="TreeGrafter"/>
</dbReference>
<dbReference type="GO" id="GO:0007043">
    <property type="term" value="P:cell-cell junction assembly"/>
    <property type="evidence" value="ECO:0007669"/>
    <property type="project" value="TreeGrafter"/>
</dbReference>
<dbReference type="PANTHER" id="PTHR24027:SF319">
    <property type="entry name" value="CADHERIN-1"/>
    <property type="match status" value="1"/>
</dbReference>
<dbReference type="GO" id="GO:0042074">
    <property type="term" value="P:cell migration involved in gastrulation"/>
    <property type="evidence" value="ECO:0007669"/>
    <property type="project" value="UniProtKB-ARBA"/>
</dbReference>
<dbReference type="GO" id="GO:0045296">
    <property type="term" value="F:cadherin binding"/>
    <property type="evidence" value="ECO:0007669"/>
    <property type="project" value="TreeGrafter"/>
</dbReference>
<dbReference type="SMART" id="SM00112">
    <property type="entry name" value="CA"/>
    <property type="match status" value="4"/>
</dbReference>
<dbReference type="GO" id="GO:0016342">
    <property type="term" value="C:catenin complex"/>
    <property type="evidence" value="ECO:0007669"/>
    <property type="project" value="TreeGrafter"/>
</dbReference>
<evidence type="ECO:0000313" key="7">
    <source>
        <dbReference type="Ensembl" id="ENSPNAP00000065533.1"/>
    </source>
</evidence>
<dbReference type="InterPro" id="IPR002126">
    <property type="entry name" value="Cadherin-like_dom"/>
</dbReference>
<evidence type="ECO:0000256" key="3">
    <source>
        <dbReference type="ARBA" id="ARBA00022837"/>
    </source>
</evidence>
<evidence type="ECO:0000256" key="4">
    <source>
        <dbReference type="ARBA" id="ARBA00023136"/>
    </source>
</evidence>
<dbReference type="Gene3D" id="2.60.40.60">
    <property type="entry name" value="Cadherins"/>
    <property type="match status" value="4"/>
</dbReference>
<dbReference type="GO" id="GO:0005912">
    <property type="term" value="C:adherens junction"/>
    <property type="evidence" value="ECO:0007669"/>
    <property type="project" value="TreeGrafter"/>
</dbReference>
<dbReference type="GO" id="GO:0060027">
    <property type="term" value="P:convergent extension involved in gastrulation"/>
    <property type="evidence" value="ECO:0007669"/>
    <property type="project" value="UniProtKB-ARBA"/>
</dbReference>
<dbReference type="GO" id="GO:0001764">
    <property type="term" value="P:neuron migration"/>
    <property type="evidence" value="ECO:0007669"/>
    <property type="project" value="UniProtKB-ARBA"/>
</dbReference>
<evidence type="ECO:0000259" key="6">
    <source>
        <dbReference type="PROSITE" id="PS50268"/>
    </source>
</evidence>
<dbReference type="GO" id="GO:0008013">
    <property type="term" value="F:beta-catenin binding"/>
    <property type="evidence" value="ECO:0007669"/>
    <property type="project" value="TreeGrafter"/>
</dbReference>
<feature type="domain" description="Cadherin" evidence="6">
    <location>
        <begin position="236"/>
        <end position="347"/>
    </location>
</feature>
<dbReference type="GO" id="GO:0030010">
    <property type="term" value="P:establishment of cell polarity"/>
    <property type="evidence" value="ECO:0007669"/>
    <property type="project" value="UniProtKB-ARBA"/>
</dbReference>
<dbReference type="Pfam" id="PF00028">
    <property type="entry name" value="Cadherin"/>
    <property type="match status" value="4"/>
</dbReference>
<dbReference type="PROSITE" id="PS50268">
    <property type="entry name" value="CADHERIN_2"/>
    <property type="match status" value="4"/>
</dbReference>
<protein>
    <recommendedName>
        <fullName evidence="6">Cadherin domain-containing protein</fullName>
    </recommendedName>
</protein>
<dbReference type="Ensembl" id="ENSPNAT00000041956.1">
    <property type="protein sequence ID" value="ENSPNAP00000065533.1"/>
    <property type="gene ID" value="ENSPNAG00000032870.1"/>
</dbReference>
<dbReference type="InterPro" id="IPR039808">
    <property type="entry name" value="Cadherin"/>
</dbReference>
<dbReference type="SUPFAM" id="SSF49313">
    <property type="entry name" value="Cadherin-like"/>
    <property type="match status" value="4"/>
</dbReference>
<organism evidence="7 8">
    <name type="scientific">Pygocentrus nattereri</name>
    <name type="common">Red-bellied piranha</name>
    <dbReference type="NCBI Taxonomy" id="42514"/>
    <lineage>
        <taxon>Eukaryota</taxon>
        <taxon>Metazoa</taxon>
        <taxon>Chordata</taxon>
        <taxon>Craniata</taxon>
        <taxon>Vertebrata</taxon>
        <taxon>Euteleostomi</taxon>
        <taxon>Actinopterygii</taxon>
        <taxon>Neopterygii</taxon>
        <taxon>Teleostei</taxon>
        <taxon>Ostariophysi</taxon>
        <taxon>Characiformes</taxon>
        <taxon>Characoidei</taxon>
        <taxon>Pygocentrus</taxon>
    </lineage>
</organism>
<sequence>MFLFMFYTTFQLHWNWGCKRVFLYCSSSGVSKWVIPPIRTPENDRGPFPKHIVQVSKMVYSISGEGADLDPKGLFTVNRNNGSLYVTRALDREAKDKYVVRPHSIAADGEDREDPMEIIVVVIDMNDNTPVFIQNTFLGFEFMTVTATDADDPNTDNADIRYSILSQSPQEPVPAMFTINPVTGVIRVNTAGLDREKYPEYTLKVAAGDMQGEGRVGTGTAVITVTDSNDKAPKFEKTSYSVSIPENKVGAVVVKMPVTYGDEPQSPAWTAKFRIINGNSGGCFAVNTGPSKQEGIITTVKPLDFEQNSKFTLLVVAENDVPFAKPLTTSTTAVTVNVLDVNEAPVFDPEEQIISKPEDVAVGSELTVYTATDPDTARTQKVTYRVGSDPAGWVSVDGETGLVKVSSPMDRESPFVKDDIYKALILAMDDVPATGTGTLVIELKDVNDNAPTIEEREIRCKAEFSLYWSSCSFFYQDSTILASVCDCTGDKVHCPPQSLSPDLVYYCTMFDYAGTYYFVCYLYNPNSTETRYLMFKRIKFVFCNSAYSVFIYVLHNVPTSLELALYKSPYFRTM</sequence>
<evidence type="ECO:0000313" key="8">
    <source>
        <dbReference type="Proteomes" id="UP001501920"/>
    </source>
</evidence>
<dbReference type="InterPro" id="IPR020894">
    <property type="entry name" value="Cadherin_CS"/>
</dbReference>
<dbReference type="GO" id="GO:0007156">
    <property type="term" value="P:homophilic cell adhesion via plasma membrane adhesion molecules"/>
    <property type="evidence" value="ECO:0007669"/>
    <property type="project" value="InterPro"/>
</dbReference>
<evidence type="ECO:0000256" key="2">
    <source>
        <dbReference type="ARBA" id="ARBA00022737"/>
    </source>
</evidence>
<accession>A0AAR2KMH9</accession>
<keyword evidence="4" id="KW-0472">Membrane</keyword>
<evidence type="ECO:0000256" key="1">
    <source>
        <dbReference type="ARBA" id="ARBA00004370"/>
    </source>
</evidence>
<keyword evidence="3 5" id="KW-0106">Calcium</keyword>
<dbReference type="GO" id="GO:0034332">
    <property type="term" value="P:adherens junction organization"/>
    <property type="evidence" value="ECO:0007669"/>
    <property type="project" value="UniProtKB-ARBA"/>
</dbReference>
<dbReference type="AlphaFoldDB" id="A0AAR2KMH9"/>
<dbReference type="CDD" id="cd11304">
    <property type="entry name" value="Cadherin_repeat"/>
    <property type="match status" value="3"/>
</dbReference>
<keyword evidence="2" id="KW-0677">Repeat</keyword>
<dbReference type="GeneTree" id="ENSGT00940000154848"/>
<evidence type="ECO:0000256" key="5">
    <source>
        <dbReference type="PROSITE-ProRule" id="PRU00043"/>
    </source>
</evidence>
<comment type="subcellular location">
    <subcellularLocation>
        <location evidence="1">Membrane</location>
    </subcellularLocation>
</comment>
<dbReference type="GO" id="GO:0000902">
    <property type="term" value="P:cell morphogenesis"/>
    <property type="evidence" value="ECO:0007669"/>
    <property type="project" value="TreeGrafter"/>
</dbReference>
<name>A0AAR2KMH9_PYGNA</name>
<feature type="domain" description="Cadherin" evidence="6">
    <location>
        <begin position="134"/>
        <end position="235"/>
    </location>
</feature>
<dbReference type="GO" id="GO:0001841">
    <property type="term" value="P:neural tube formation"/>
    <property type="evidence" value="ECO:0007669"/>
    <property type="project" value="UniProtKB-ARBA"/>
</dbReference>
<feature type="domain" description="Cadherin" evidence="6">
    <location>
        <begin position="348"/>
        <end position="453"/>
    </location>
</feature>
<reference evidence="7" key="2">
    <citation type="submission" date="2025-08" db="UniProtKB">
        <authorList>
            <consortium name="Ensembl"/>
        </authorList>
    </citation>
    <scope>IDENTIFICATION</scope>
</reference>
<reference evidence="7" key="3">
    <citation type="submission" date="2025-09" db="UniProtKB">
        <authorList>
            <consortium name="Ensembl"/>
        </authorList>
    </citation>
    <scope>IDENTIFICATION</scope>
</reference>
<proteinExistence type="predicted"/>
<feature type="domain" description="Cadherin" evidence="6">
    <location>
        <begin position="38"/>
        <end position="132"/>
    </location>
</feature>